<protein>
    <recommendedName>
        <fullName evidence="4">Mediator of RNA polymerase II transcription subunit 17</fullName>
    </recommendedName>
</protein>
<evidence type="ECO:0000313" key="2">
    <source>
        <dbReference type="EMBL" id="KAF5834478.1"/>
    </source>
</evidence>
<dbReference type="EMBL" id="MU069754">
    <property type="protein sequence ID" value="KAF5834478.1"/>
    <property type="molecule type" value="Genomic_DNA"/>
</dbReference>
<sequence length="484" mass="53791">MTFVLHPPSKRRVKLGTETGMVYEERSNPLDASYLQLLDEDADTRKAEAMEDEAPSTPMDAFVSAAALQEACNDRLVRFGRRHQDLRDVSARLKQGARELRATADQDNDFYQQAAQLQRYWRLRANPRTPEHANSPFSVELNLTDQPPPLLARHSPSSVAGAAAAMAVGSGGQVGGGALLPSRLALLQGPCGRLRVQIDTRSGQAAPSSIAAEPALTKLQAGDQQQQQLQQQHQQPVEQQCEQQHEEQPQQLQAGGPSHSQPESQPSPQGQQHQTQPQVHVAVGTRAVHRTLLSMQTRMLWHMVEGLLDADARSSTARANNNFGYSLAHKVVSAMATCRGDPWLAALRPLVLEHAITRLLPSASIAPPPRLPAHASPVVQLLPTLASWLHHAYFRSQLRARLDEGVHGMQDASVHWVYCSHPLTSVLHFRSSRRPPLLLIIRETRLDVEGMFRRESSKWTSQGRQTFQRQEFEQLLHHLLEPLP</sequence>
<evidence type="ECO:0000313" key="3">
    <source>
        <dbReference type="Proteomes" id="UP000815325"/>
    </source>
</evidence>
<proteinExistence type="predicted"/>
<dbReference type="Proteomes" id="UP000815325">
    <property type="component" value="Unassembled WGS sequence"/>
</dbReference>
<comment type="caution">
    <text evidence="2">The sequence shown here is derived from an EMBL/GenBank/DDBJ whole genome shotgun (WGS) entry which is preliminary data.</text>
</comment>
<keyword evidence="3" id="KW-1185">Reference proteome</keyword>
<feature type="region of interest" description="Disordered" evidence="1">
    <location>
        <begin position="219"/>
        <end position="279"/>
    </location>
</feature>
<name>A0ABQ7GIP4_DUNSA</name>
<organism evidence="2 3">
    <name type="scientific">Dunaliella salina</name>
    <name type="common">Green alga</name>
    <name type="synonym">Protococcus salinus</name>
    <dbReference type="NCBI Taxonomy" id="3046"/>
    <lineage>
        <taxon>Eukaryota</taxon>
        <taxon>Viridiplantae</taxon>
        <taxon>Chlorophyta</taxon>
        <taxon>core chlorophytes</taxon>
        <taxon>Chlorophyceae</taxon>
        <taxon>CS clade</taxon>
        <taxon>Chlamydomonadales</taxon>
        <taxon>Dunaliellaceae</taxon>
        <taxon>Dunaliella</taxon>
    </lineage>
</organism>
<evidence type="ECO:0000256" key="1">
    <source>
        <dbReference type="SAM" id="MobiDB-lite"/>
    </source>
</evidence>
<gene>
    <name evidence="2" type="ORF">DUNSADRAFT_8834</name>
</gene>
<reference evidence="2" key="1">
    <citation type="submission" date="2017-08" db="EMBL/GenBank/DDBJ databases">
        <authorList>
            <person name="Polle J.E."/>
            <person name="Barry K."/>
            <person name="Cushman J."/>
            <person name="Schmutz J."/>
            <person name="Tran D."/>
            <person name="Hathwaick L.T."/>
            <person name="Yim W.C."/>
            <person name="Jenkins J."/>
            <person name="Mckie-Krisberg Z.M."/>
            <person name="Prochnik S."/>
            <person name="Lindquist E."/>
            <person name="Dockter R.B."/>
            <person name="Adam C."/>
            <person name="Molina H."/>
            <person name="Bunkerborg J."/>
            <person name="Jin E."/>
            <person name="Buchheim M."/>
            <person name="Magnuson J."/>
        </authorList>
    </citation>
    <scope>NUCLEOTIDE SEQUENCE</scope>
    <source>
        <strain evidence="2">CCAP 19/18</strain>
    </source>
</reference>
<feature type="compositionally biased region" description="Low complexity" evidence="1">
    <location>
        <begin position="224"/>
        <end position="242"/>
    </location>
</feature>
<evidence type="ECO:0008006" key="4">
    <source>
        <dbReference type="Google" id="ProtNLM"/>
    </source>
</evidence>
<accession>A0ABQ7GIP4</accession>
<feature type="compositionally biased region" description="Low complexity" evidence="1">
    <location>
        <begin position="249"/>
        <end position="278"/>
    </location>
</feature>